<reference evidence="2" key="1">
    <citation type="journal article" date="2017" name="bioRxiv">
        <title>Conservation of a gene cluster reveals novel cercosporin biosynthetic mechanisms and extends production to the genus Colletotrichum.</title>
        <authorList>
            <person name="de Jonge R."/>
            <person name="Ebert M.K."/>
            <person name="Huitt-Roehl C.R."/>
            <person name="Pal P."/>
            <person name="Suttle J.C."/>
            <person name="Spanner R.E."/>
            <person name="Neubauer J.D."/>
            <person name="Jurick W.M.II."/>
            <person name="Stott K.A."/>
            <person name="Secor G.A."/>
            <person name="Thomma B.P.H.J."/>
            <person name="Van de Peer Y."/>
            <person name="Townsend C.A."/>
            <person name="Bolton M.D."/>
        </authorList>
    </citation>
    <scope>NUCLEOTIDE SEQUENCE [LARGE SCALE GENOMIC DNA]</scope>
    <source>
        <strain evidence="2">CBS538.71</strain>
    </source>
</reference>
<evidence type="ECO:0000313" key="1">
    <source>
        <dbReference type="EMBL" id="PPJ59003.1"/>
    </source>
</evidence>
<comment type="caution">
    <text evidence="1">The sequence shown here is derived from an EMBL/GenBank/DDBJ whole genome shotgun (WGS) entry which is preliminary data.</text>
</comment>
<evidence type="ECO:0000313" key="2">
    <source>
        <dbReference type="Proteomes" id="UP000237631"/>
    </source>
</evidence>
<dbReference type="EMBL" id="PNEN01000431">
    <property type="protein sequence ID" value="PPJ59003.1"/>
    <property type="molecule type" value="Genomic_DNA"/>
</dbReference>
<sequence length="110" mass="12884">MRTAYAARAETQSSDIVDLVFDNLSTEHEHIAINDNRSSITHPRTTTITDPLKAEDYYDLGRTKKIYAPKSRELQSLLKKLWDSYCNTHGKEPTNTLRTFYIKDLYNFFY</sequence>
<proteinExistence type="predicted"/>
<organism evidence="1 2">
    <name type="scientific">Cercospora berteroae</name>
    <dbReference type="NCBI Taxonomy" id="357750"/>
    <lineage>
        <taxon>Eukaryota</taxon>
        <taxon>Fungi</taxon>
        <taxon>Dikarya</taxon>
        <taxon>Ascomycota</taxon>
        <taxon>Pezizomycotina</taxon>
        <taxon>Dothideomycetes</taxon>
        <taxon>Dothideomycetidae</taxon>
        <taxon>Mycosphaerellales</taxon>
        <taxon>Mycosphaerellaceae</taxon>
        <taxon>Cercospora</taxon>
    </lineage>
</organism>
<gene>
    <name evidence="1" type="ORF">CBER1_11947</name>
</gene>
<dbReference type="AlphaFoldDB" id="A0A2S6CH46"/>
<protein>
    <submittedName>
        <fullName evidence="1">Uncharacterized protein</fullName>
    </submittedName>
</protein>
<name>A0A2S6CH46_9PEZI</name>
<dbReference type="OrthoDB" id="4485682at2759"/>
<accession>A0A2S6CH46</accession>
<dbReference type="Proteomes" id="UP000237631">
    <property type="component" value="Unassembled WGS sequence"/>
</dbReference>
<keyword evidence="2" id="KW-1185">Reference proteome</keyword>